<dbReference type="InterPro" id="IPR035897">
    <property type="entry name" value="Toll_tir_struct_dom_sf"/>
</dbReference>
<gene>
    <name evidence="1" type="ORF">MWH26_04695</name>
</gene>
<accession>A0ABY4JE43</accession>
<evidence type="ECO:0000313" key="2">
    <source>
        <dbReference type="Proteomes" id="UP000829647"/>
    </source>
</evidence>
<protein>
    <recommendedName>
        <fullName evidence="3">Toll/interleukin-1 receptor domain-containing protein</fullName>
    </recommendedName>
</protein>
<name>A0ABY4JE43_9BACT</name>
<keyword evidence="2" id="KW-1185">Reference proteome</keyword>
<evidence type="ECO:0000313" key="1">
    <source>
        <dbReference type="EMBL" id="UPL50209.1"/>
    </source>
</evidence>
<dbReference type="SUPFAM" id="SSF52200">
    <property type="entry name" value="Toll/Interleukin receptor TIR domain"/>
    <property type="match status" value="1"/>
</dbReference>
<reference evidence="1 2" key="1">
    <citation type="submission" date="2022-04" db="EMBL/GenBank/DDBJ databases">
        <title>Hymenobacter sp. isolated from the air.</title>
        <authorList>
            <person name="Won M."/>
            <person name="Lee C.-M."/>
            <person name="Woen H.-Y."/>
            <person name="Kwon S.-W."/>
        </authorList>
    </citation>
    <scope>NUCLEOTIDE SEQUENCE [LARGE SCALE GENOMIC DNA]</scope>
    <source>
        <strain evidence="2">5516 S-25</strain>
    </source>
</reference>
<evidence type="ECO:0008006" key="3">
    <source>
        <dbReference type="Google" id="ProtNLM"/>
    </source>
</evidence>
<dbReference type="Proteomes" id="UP000829647">
    <property type="component" value="Chromosome"/>
</dbReference>
<proteinExistence type="predicted"/>
<organism evidence="1 2">
    <name type="scientific">Hymenobacter sublimis</name>
    <dbReference type="NCBI Taxonomy" id="2933777"/>
    <lineage>
        <taxon>Bacteria</taxon>
        <taxon>Pseudomonadati</taxon>
        <taxon>Bacteroidota</taxon>
        <taxon>Cytophagia</taxon>
        <taxon>Cytophagales</taxon>
        <taxon>Hymenobacteraceae</taxon>
        <taxon>Hymenobacter</taxon>
    </lineage>
</organism>
<dbReference type="RefSeq" id="WP_247976249.1">
    <property type="nucleotide sequence ID" value="NZ_CP095848.1"/>
</dbReference>
<sequence>MYRGFKLTLDDFPEQESAELHRIGSDLFAEQKKNIRRSLDTLVLEDGSIDASELQDQWFPELPADVFISHSHRDEQRVLILAGYLKKYLSITSFIDSAVWGYGGDLLKDIDNEYCSFQREGKRYYNYDARNLSTSHVHLMVASALNKMIDSTECIFFLETPNSVKTSAVMDTTLSPWIHSEILTTQFIRKRKPWEHANRRHLVKSMLEGGKLGTINESVSMTYPIKTGHLTPINLNASLLLMWRMKALYEDYKLDALYQLYPAPTKQQVLNG</sequence>
<dbReference type="EMBL" id="CP095848">
    <property type="protein sequence ID" value="UPL50209.1"/>
    <property type="molecule type" value="Genomic_DNA"/>
</dbReference>